<keyword evidence="10" id="KW-1185">Reference proteome</keyword>
<dbReference type="GO" id="GO:0003676">
    <property type="term" value="F:nucleic acid binding"/>
    <property type="evidence" value="ECO:0007669"/>
    <property type="project" value="InterPro"/>
</dbReference>
<dbReference type="FunFam" id="3.30.70.270:FF:000020">
    <property type="entry name" value="Transposon Tf2-6 polyprotein-like Protein"/>
    <property type="match status" value="1"/>
</dbReference>
<dbReference type="OrthoDB" id="115435at2759"/>
<evidence type="ECO:0000256" key="5">
    <source>
        <dbReference type="ARBA" id="ARBA00022759"/>
    </source>
</evidence>
<keyword evidence="5" id="KW-0255">Endonuclease</keyword>
<dbReference type="SUPFAM" id="SSF56672">
    <property type="entry name" value="DNA/RNA polymerases"/>
    <property type="match status" value="1"/>
</dbReference>
<dbReference type="Gene3D" id="1.10.340.70">
    <property type="match status" value="1"/>
</dbReference>
<evidence type="ECO:0000256" key="1">
    <source>
        <dbReference type="ARBA" id="ARBA00012493"/>
    </source>
</evidence>
<dbReference type="GO" id="GO:0015074">
    <property type="term" value="P:DNA integration"/>
    <property type="evidence" value="ECO:0007669"/>
    <property type="project" value="InterPro"/>
</dbReference>
<dbReference type="InterPro" id="IPR041588">
    <property type="entry name" value="Integrase_H2C2"/>
</dbReference>
<evidence type="ECO:0000256" key="7">
    <source>
        <dbReference type="ARBA" id="ARBA00022918"/>
    </source>
</evidence>
<dbReference type="Gene3D" id="3.30.70.270">
    <property type="match status" value="2"/>
</dbReference>
<reference evidence="9 10" key="1">
    <citation type="submission" date="2019-08" db="EMBL/GenBank/DDBJ databases">
        <title>Whole genome of Aphis craccivora.</title>
        <authorList>
            <person name="Voronova N.V."/>
            <person name="Shulinski R.S."/>
            <person name="Bandarenka Y.V."/>
            <person name="Zhorov D.G."/>
            <person name="Warner D."/>
        </authorList>
    </citation>
    <scope>NUCLEOTIDE SEQUENCE [LARGE SCALE GENOMIC DNA]</scope>
    <source>
        <strain evidence="9">180601</strain>
        <tissue evidence="9">Whole Body</tissue>
    </source>
</reference>
<evidence type="ECO:0000256" key="6">
    <source>
        <dbReference type="ARBA" id="ARBA00022801"/>
    </source>
</evidence>
<dbReference type="InterPro" id="IPR050951">
    <property type="entry name" value="Retrovirus_Pol_polyprotein"/>
</dbReference>
<dbReference type="InterPro" id="IPR001584">
    <property type="entry name" value="Integrase_cat-core"/>
</dbReference>
<dbReference type="PANTHER" id="PTHR37984:SF5">
    <property type="entry name" value="PROTEIN NYNRIN-LIKE"/>
    <property type="match status" value="1"/>
</dbReference>
<feature type="domain" description="Integrase catalytic" evidence="8">
    <location>
        <begin position="397"/>
        <end position="505"/>
    </location>
</feature>
<dbReference type="PROSITE" id="PS50994">
    <property type="entry name" value="INTEGRASE"/>
    <property type="match status" value="1"/>
</dbReference>
<dbReference type="EC" id="2.7.7.49" evidence="1"/>
<dbReference type="Pfam" id="PF17921">
    <property type="entry name" value="Integrase_H2C2"/>
    <property type="match status" value="1"/>
</dbReference>
<evidence type="ECO:0000313" key="10">
    <source>
        <dbReference type="Proteomes" id="UP000478052"/>
    </source>
</evidence>
<dbReference type="AlphaFoldDB" id="A0A6G0Y2M6"/>
<dbReference type="EMBL" id="VUJU01006669">
    <property type="protein sequence ID" value="KAF0747919.1"/>
    <property type="molecule type" value="Genomic_DNA"/>
</dbReference>
<dbReference type="GO" id="GO:0016787">
    <property type="term" value="F:hydrolase activity"/>
    <property type="evidence" value="ECO:0007669"/>
    <property type="project" value="UniProtKB-KW"/>
</dbReference>
<evidence type="ECO:0000259" key="8">
    <source>
        <dbReference type="PROSITE" id="PS50994"/>
    </source>
</evidence>
<dbReference type="GO" id="GO:0003964">
    <property type="term" value="F:RNA-directed DNA polymerase activity"/>
    <property type="evidence" value="ECO:0007669"/>
    <property type="project" value="UniProtKB-KW"/>
</dbReference>
<protein>
    <recommendedName>
        <fullName evidence="1">RNA-directed DNA polymerase</fullName>
        <ecNumber evidence="1">2.7.7.49</ecNumber>
    </recommendedName>
</protein>
<dbReference type="InterPro" id="IPR012337">
    <property type="entry name" value="RNaseH-like_sf"/>
</dbReference>
<dbReference type="PANTHER" id="PTHR37984">
    <property type="entry name" value="PROTEIN CBG26694"/>
    <property type="match status" value="1"/>
</dbReference>
<proteinExistence type="predicted"/>
<keyword evidence="3" id="KW-0548">Nucleotidyltransferase</keyword>
<dbReference type="CDD" id="cd09274">
    <property type="entry name" value="RNase_HI_RT_Ty3"/>
    <property type="match status" value="1"/>
</dbReference>
<dbReference type="InterPro" id="IPR043502">
    <property type="entry name" value="DNA/RNA_pol_sf"/>
</dbReference>
<organism evidence="9 10">
    <name type="scientific">Aphis craccivora</name>
    <name type="common">Cowpea aphid</name>
    <dbReference type="NCBI Taxonomy" id="307492"/>
    <lineage>
        <taxon>Eukaryota</taxon>
        <taxon>Metazoa</taxon>
        <taxon>Ecdysozoa</taxon>
        <taxon>Arthropoda</taxon>
        <taxon>Hexapoda</taxon>
        <taxon>Insecta</taxon>
        <taxon>Pterygota</taxon>
        <taxon>Neoptera</taxon>
        <taxon>Paraneoptera</taxon>
        <taxon>Hemiptera</taxon>
        <taxon>Sternorrhyncha</taxon>
        <taxon>Aphidomorpha</taxon>
        <taxon>Aphidoidea</taxon>
        <taxon>Aphididae</taxon>
        <taxon>Aphidini</taxon>
        <taxon>Aphis</taxon>
        <taxon>Aphis</taxon>
    </lineage>
</organism>
<dbReference type="InterPro" id="IPR036397">
    <property type="entry name" value="RNaseH_sf"/>
</dbReference>
<accession>A0A6G0Y2M6</accession>
<dbReference type="Proteomes" id="UP000478052">
    <property type="component" value="Unassembled WGS sequence"/>
</dbReference>
<keyword evidence="2" id="KW-0808">Transferase</keyword>
<keyword evidence="7" id="KW-0695">RNA-directed DNA polymerase</keyword>
<keyword evidence="6" id="KW-0378">Hydrolase</keyword>
<dbReference type="GO" id="GO:0042575">
    <property type="term" value="C:DNA polymerase complex"/>
    <property type="evidence" value="ECO:0007669"/>
    <property type="project" value="UniProtKB-ARBA"/>
</dbReference>
<keyword evidence="4" id="KW-0540">Nuclease</keyword>
<dbReference type="FunFam" id="3.10.20.370:FF:000001">
    <property type="entry name" value="Retrovirus-related Pol polyprotein from transposon 17.6-like protein"/>
    <property type="match status" value="1"/>
</dbReference>
<evidence type="ECO:0000256" key="4">
    <source>
        <dbReference type="ARBA" id="ARBA00022722"/>
    </source>
</evidence>
<evidence type="ECO:0000313" key="9">
    <source>
        <dbReference type="EMBL" id="KAF0747919.1"/>
    </source>
</evidence>
<dbReference type="SUPFAM" id="SSF53098">
    <property type="entry name" value="Ribonuclease H-like"/>
    <property type="match status" value="1"/>
</dbReference>
<dbReference type="Gene3D" id="3.30.420.10">
    <property type="entry name" value="Ribonuclease H-like superfamily/Ribonuclease H"/>
    <property type="match status" value="1"/>
</dbReference>
<sequence>MVVDAVSWSDMLSKLRQVFDRLKSANLTLKPSECLFGTRRIEFLGFVVEGGMIQPREEKTRCIAEYPRPSDAHSVRRFLGLTGFFRRFVKDYSKIAKPLTRLTKKDVVYEWSPETEEAFRTMKRLLTGPLIQAMFNSKSEVIELHTDASSVGLGAMLMQTGKEGEPLRLVYCASRTTSEAESSYHSSKLELMCIVWAVRKLRQFLLGVRFTVYTDCQALVYLNSFKGTSSQIARWHDSLQELDFSVKYRPGLRMGHVDALSLAPIASTEEVFDEQLDVYVVLSLEERVRMCQTSDAELLEIRKKLETELSDGGAAVNGNYEIEDGLLYADSTAMRKSLTVSTHFLSGHPAVDKTIANIRQDFWFAGMKRYVRLHIRMCFECLMTKVPRDHVEPFITTGRGYSYVLVFGTSAEETVQCVQRLVEAYELPRRLVTDRGTNFTANSFTIYCKEQGITHVLASSKHPQTNGQVERVHSALMSASITACIEPDEWDLELMKVQNDLNSSE</sequence>
<dbReference type="InterPro" id="IPR043128">
    <property type="entry name" value="Rev_trsase/Diguanyl_cyclase"/>
</dbReference>
<comment type="caution">
    <text evidence="9">The sequence shown here is derived from an EMBL/GenBank/DDBJ whole genome shotgun (WGS) entry which is preliminary data.</text>
</comment>
<evidence type="ECO:0000256" key="2">
    <source>
        <dbReference type="ARBA" id="ARBA00022679"/>
    </source>
</evidence>
<dbReference type="Pfam" id="PF17917">
    <property type="entry name" value="RT_RNaseH"/>
    <property type="match status" value="1"/>
</dbReference>
<dbReference type="GO" id="GO:0004519">
    <property type="term" value="F:endonuclease activity"/>
    <property type="evidence" value="ECO:0007669"/>
    <property type="project" value="UniProtKB-KW"/>
</dbReference>
<dbReference type="InterPro" id="IPR041373">
    <property type="entry name" value="RT_RNaseH"/>
</dbReference>
<evidence type="ECO:0000256" key="3">
    <source>
        <dbReference type="ARBA" id="ARBA00022695"/>
    </source>
</evidence>
<gene>
    <name evidence="9" type="ORF">FWK35_00027413</name>
</gene>
<name>A0A6G0Y2M6_APHCR</name>